<evidence type="ECO:0000313" key="2">
    <source>
        <dbReference type="EMBL" id="RDW24363.1"/>
    </source>
</evidence>
<dbReference type="EMBL" id="KZ859037">
    <property type="protein sequence ID" value="RDW24363.1"/>
    <property type="molecule type" value="Genomic_DNA"/>
</dbReference>
<dbReference type="VEuPathDB" id="FungiDB:YALI1_A11723g"/>
<protein>
    <submittedName>
        <fullName evidence="2">Uncharacterized protein</fullName>
    </submittedName>
</protein>
<evidence type="ECO:0000256" key="1">
    <source>
        <dbReference type="SAM" id="MobiDB-lite"/>
    </source>
</evidence>
<accession>A0A371C1Z6</accession>
<name>A0A371C1Z6_YARLL</name>
<organism evidence="2 3">
    <name type="scientific">Yarrowia lipolytica</name>
    <name type="common">Candida lipolytica</name>
    <dbReference type="NCBI Taxonomy" id="4952"/>
    <lineage>
        <taxon>Eukaryota</taxon>
        <taxon>Fungi</taxon>
        <taxon>Dikarya</taxon>
        <taxon>Ascomycota</taxon>
        <taxon>Saccharomycotina</taxon>
        <taxon>Dipodascomycetes</taxon>
        <taxon>Dipodascales</taxon>
        <taxon>Dipodascales incertae sedis</taxon>
        <taxon>Yarrowia</taxon>
    </lineage>
</organism>
<proteinExistence type="predicted"/>
<dbReference type="Proteomes" id="UP000256601">
    <property type="component" value="Unassembled WGS sequence"/>
</dbReference>
<evidence type="ECO:0000313" key="3">
    <source>
        <dbReference type="Proteomes" id="UP000256601"/>
    </source>
</evidence>
<reference evidence="2 3" key="1">
    <citation type="submission" date="2018-07" db="EMBL/GenBank/DDBJ databases">
        <title>Draft Genome Assemblies for Five Robust Yarrowia lipolytica Strains Exhibiting High Lipid Production and Pentose Sugar Utilization and Sugar Alcohol Secretion from Undetoxified Lignocellulosic Biomass Hydrolysates.</title>
        <authorList>
            <consortium name="DOE Joint Genome Institute"/>
            <person name="Walker C."/>
            <person name="Ryu S."/>
            <person name="Na H."/>
            <person name="Zane M."/>
            <person name="LaButti K."/>
            <person name="Lipzen A."/>
            <person name="Haridas S."/>
            <person name="Barry K."/>
            <person name="Grigoriev I.V."/>
            <person name="Quarterman J."/>
            <person name="Slininger P."/>
            <person name="Dien B."/>
            <person name="Trinh C.T."/>
        </authorList>
    </citation>
    <scope>NUCLEOTIDE SEQUENCE [LARGE SCALE GENOMIC DNA]</scope>
    <source>
        <strain evidence="2 3">YB392</strain>
    </source>
</reference>
<dbReference type="AlphaFoldDB" id="A0A371C1Z6"/>
<feature type="region of interest" description="Disordered" evidence="1">
    <location>
        <begin position="17"/>
        <end position="41"/>
    </location>
</feature>
<sequence length="228" mass="26336">MASQAKRCLRNRHFHQNNLWGPMSSQLSGRQNEAGEAKDEGRKHYRIADHDMTKGVHTVLYCTLSSTRTKMSKKNVLTTIFPSTPSSRYMGNDDIRNLMHGHSALSCSFYNIKKTRCKSILGPISRYLEIRSDARDFVIWLITDFFLADDLLSSYLVFERRHNNIMEREPSSNLSWVNFMSRANNGHLIVRNIVIDKCNIDRISVSRNFVDNGNSKSHFQSQILLHPE</sequence>
<gene>
    <name evidence="2" type="ORF">B0I71DRAFT_168117</name>
</gene>
<feature type="compositionally biased region" description="Polar residues" evidence="1">
    <location>
        <begin position="17"/>
        <end position="31"/>
    </location>
</feature>